<accession>A0AAD7EU40</accession>
<evidence type="ECO:0000313" key="10">
    <source>
        <dbReference type="EMBL" id="KAJ7352122.1"/>
    </source>
</evidence>
<feature type="transmembrane region" description="Helical" evidence="9">
    <location>
        <begin position="6"/>
        <end position="37"/>
    </location>
</feature>
<feature type="transmembrane region" description="Helical" evidence="9">
    <location>
        <begin position="94"/>
        <end position="113"/>
    </location>
</feature>
<dbReference type="EMBL" id="JARIHO010000012">
    <property type="protein sequence ID" value="KAJ7352122.1"/>
    <property type="molecule type" value="Genomic_DNA"/>
</dbReference>
<evidence type="ECO:0000313" key="11">
    <source>
        <dbReference type="Proteomes" id="UP001218218"/>
    </source>
</evidence>
<dbReference type="PANTHER" id="PTHR45683">
    <property type="entry name" value="MITOCHONDRIAL NICOTINAMIDE ADENINE DINUCLEOTIDE TRANSPORTER 1-RELATED-RELATED"/>
    <property type="match status" value="1"/>
</dbReference>
<dbReference type="SUPFAM" id="SSF103506">
    <property type="entry name" value="Mitochondrial carrier"/>
    <property type="match status" value="2"/>
</dbReference>
<dbReference type="AlphaFoldDB" id="A0AAD7EU40"/>
<keyword evidence="5" id="KW-0677">Repeat</keyword>
<feature type="transmembrane region" description="Helical" evidence="9">
    <location>
        <begin position="133"/>
        <end position="152"/>
    </location>
</feature>
<reference evidence="10" key="1">
    <citation type="submission" date="2023-03" db="EMBL/GenBank/DDBJ databases">
        <title>Massive genome expansion in bonnet fungi (Mycena s.s.) driven by repeated elements and novel gene families across ecological guilds.</title>
        <authorList>
            <consortium name="Lawrence Berkeley National Laboratory"/>
            <person name="Harder C.B."/>
            <person name="Miyauchi S."/>
            <person name="Viragh M."/>
            <person name="Kuo A."/>
            <person name="Thoen E."/>
            <person name="Andreopoulos B."/>
            <person name="Lu D."/>
            <person name="Skrede I."/>
            <person name="Drula E."/>
            <person name="Henrissat B."/>
            <person name="Morin E."/>
            <person name="Kohler A."/>
            <person name="Barry K."/>
            <person name="LaButti K."/>
            <person name="Morin E."/>
            <person name="Salamov A."/>
            <person name="Lipzen A."/>
            <person name="Mereny Z."/>
            <person name="Hegedus B."/>
            <person name="Baldrian P."/>
            <person name="Stursova M."/>
            <person name="Weitz H."/>
            <person name="Taylor A."/>
            <person name="Grigoriev I.V."/>
            <person name="Nagy L.G."/>
            <person name="Martin F."/>
            <person name="Kauserud H."/>
        </authorList>
    </citation>
    <scope>NUCLEOTIDE SEQUENCE</scope>
    <source>
        <strain evidence="10">CBHHK002</strain>
    </source>
</reference>
<feature type="transmembrane region" description="Helical" evidence="9">
    <location>
        <begin position="187"/>
        <end position="209"/>
    </location>
</feature>
<feature type="repeat" description="Solcar" evidence="8">
    <location>
        <begin position="9"/>
        <end position="116"/>
    </location>
</feature>
<keyword evidence="3" id="KW-0813">Transport</keyword>
<comment type="caution">
    <text evidence="10">The sequence shown here is derived from an EMBL/GenBank/DDBJ whole genome shotgun (WGS) entry which is preliminary data.</text>
</comment>
<sequence length="355" mass="38056">MHNALVVLISLVVGLVSAVISMALMLAITMPFAGVLIRYRANYTPKTGTVRLDDEAGPGIAPRTDPSIGYFGMMKRVHRLEGWAGLYKGTMPTIVASLIALVVVVPFTLLAVLQYRHGRVIIIPDQSSIVRSIVYLGMSLIPALLFVPLQIITNRAITTPHRLAAFDARTALRVLLSPAERAQPLRLYLAPGVAFAILLKSLVSPALMILRAATSWLPGGFALGGAIPVLLLTTAILTPLEVLVARLSLQRRDGASVAEVDAAAVPPPPVYSEEPVMEFRGTGESADFDGGKEPYTGLLDCARKIVAEEGWVVLTRAWWLTVVLLLLGVLSQELSPPRAPHLSGPVCKMGCGGYF</sequence>
<evidence type="ECO:0000256" key="6">
    <source>
        <dbReference type="ARBA" id="ARBA00022989"/>
    </source>
</evidence>
<dbReference type="GO" id="GO:0006862">
    <property type="term" value="P:nucleotide transport"/>
    <property type="evidence" value="ECO:0007669"/>
    <property type="project" value="InterPro"/>
</dbReference>
<evidence type="ECO:0000256" key="8">
    <source>
        <dbReference type="PROSITE-ProRule" id="PRU00282"/>
    </source>
</evidence>
<comment type="similarity">
    <text evidence="2">Belongs to the mitochondrial carrier (TC 2.A.29) family.</text>
</comment>
<proteinExistence type="inferred from homology"/>
<evidence type="ECO:0000256" key="2">
    <source>
        <dbReference type="ARBA" id="ARBA00006375"/>
    </source>
</evidence>
<dbReference type="InterPro" id="IPR023395">
    <property type="entry name" value="MCP_dom_sf"/>
</dbReference>
<keyword evidence="6 9" id="KW-1133">Transmembrane helix</keyword>
<dbReference type="GO" id="GO:0016020">
    <property type="term" value="C:membrane"/>
    <property type="evidence" value="ECO:0007669"/>
    <property type="project" value="UniProtKB-SubCell"/>
</dbReference>
<comment type="subcellular location">
    <subcellularLocation>
        <location evidence="1">Membrane</location>
        <topology evidence="1">Multi-pass membrane protein</topology>
    </subcellularLocation>
</comment>
<organism evidence="10 11">
    <name type="scientific">Mycena albidolilacea</name>
    <dbReference type="NCBI Taxonomy" id="1033008"/>
    <lineage>
        <taxon>Eukaryota</taxon>
        <taxon>Fungi</taxon>
        <taxon>Dikarya</taxon>
        <taxon>Basidiomycota</taxon>
        <taxon>Agaricomycotina</taxon>
        <taxon>Agaricomycetes</taxon>
        <taxon>Agaricomycetidae</taxon>
        <taxon>Agaricales</taxon>
        <taxon>Marasmiineae</taxon>
        <taxon>Mycenaceae</taxon>
        <taxon>Mycena</taxon>
    </lineage>
</organism>
<evidence type="ECO:0000256" key="4">
    <source>
        <dbReference type="ARBA" id="ARBA00022692"/>
    </source>
</evidence>
<protein>
    <submittedName>
        <fullName evidence="10">Uncharacterized protein</fullName>
    </submittedName>
</protein>
<evidence type="ECO:0000256" key="5">
    <source>
        <dbReference type="ARBA" id="ARBA00022737"/>
    </source>
</evidence>
<dbReference type="Proteomes" id="UP001218218">
    <property type="component" value="Unassembled WGS sequence"/>
</dbReference>
<dbReference type="PROSITE" id="PS50920">
    <property type="entry name" value="SOLCAR"/>
    <property type="match status" value="1"/>
</dbReference>
<name>A0AAD7EU40_9AGAR</name>
<dbReference type="InterPro" id="IPR044712">
    <property type="entry name" value="SLC25A32-like"/>
</dbReference>
<evidence type="ECO:0000256" key="7">
    <source>
        <dbReference type="ARBA" id="ARBA00023136"/>
    </source>
</evidence>
<evidence type="ECO:0000256" key="9">
    <source>
        <dbReference type="SAM" id="Phobius"/>
    </source>
</evidence>
<keyword evidence="7 8" id="KW-0472">Membrane</keyword>
<evidence type="ECO:0000256" key="3">
    <source>
        <dbReference type="ARBA" id="ARBA00022448"/>
    </source>
</evidence>
<keyword evidence="11" id="KW-1185">Reference proteome</keyword>
<feature type="transmembrane region" description="Helical" evidence="9">
    <location>
        <begin position="221"/>
        <end position="244"/>
    </location>
</feature>
<keyword evidence="4 8" id="KW-0812">Transmembrane</keyword>
<evidence type="ECO:0000256" key="1">
    <source>
        <dbReference type="ARBA" id="ARBA00004141"/>
    </source>
</evidence>
<dbReference type="InterPro" id="IPR018108">
    <property type="entry name" value="MCP_transmembrane"/>
</dbReference>
<dbReference type="GO" id="GO:0055085">
    <property type="term" value="P:transmembrane transport"/>
    <property type="evidence" value="ECO:0007669"/>
    <property type="project" value="InterPro"/>
</dbReference>
<gene>
    <name evidence="10" type="ORF">DFH08DRAFT_79409</name>
</gene>
<dbReference type="Gene3D" id="1.50.40.10">
    <property type="entry name" value="Mitochondrial carrier domain"/>
    <property type="match status" value="2"/>
</dbReference>